<dbReference type="AlphaFoldDB" id="A0A0F3L0Y6"/>
<accession>A0A0F3L0Y6</accession>
<protein>
    <recommendedName>
        <fullName evidence="4">Aspartyl protease</fullName>
    </recommendedName>
</protein>
<name>A0A0F3L0Y6_9GAMM</name>
<gene>
    <name evidence="2" type="ORF">VI08_02385</name>
</gene>
<evidence type="ECO:0000256" key="1">
    <source>
        <dbReference type="SAM" id="SignalP"/>
    </source>
</evidence>
<keyword evidence="3" id="KW-1185">Reference proteome</keyword>
<proteinExistence type="predicted"/>
<organism evidence="2 3">
    <name type="scientific">Luteibacter yeojuensis</name>
    <dbReference type="NCBI Taxonomy" id="345309"/>
    <lineage>
        <taxon>Bacteria</taxon>
        <taxon>Pseudomonadati</taxon>
        <taxon>Pseudomonadota</taxon>
        <taxon>Gammaproteobacteria</taxon>
        <taxon>Lysobacterales</taxon>
        <taxon>Rhodanobacteraceae</taxon>
        <taxon>Luteibacter</taxon>
    </lineage>
</organism>
<sequence>MKVSRMIAALVVALPVAALAGTVVPTVYEQGHFFAAPTLASGKTLKLNVDTGGGSGFWFLTTSAAAPLHLAPVHCDGGGSFAATPAFAPGKGLPPMKPRVCDAISVNPDCPGGDMDDGSLSAWFLAQGTWTFDYPARRLTLEDKGWEPASEAHGVSLGFVENPHGDFGTPYPRITIKVAGEPVDFLLDTGATAHPTREGRKAMGTGVAANGFAAGSYITTSVMNLWHDHHPDWQVVDNADDLFGAGKATRAIRVPSVDIAGWAVGPVWFTERRDSAFGEDGMSGMMDSEVHGSVGGNLFAHFRLVMDYPRRKAWFTCIEGCKAAK</sequence>
<evidence type="ECO:0000313" key="2">
    <source>
        <dbReference type="EMBL" id="KJV37046.1"/>
    </source>
</evidence>
<dbReference type="PATRIC" id="fig|345309.4.peg.2337"/>
<dbReference type="Proteomes" id="UP000033651">
    <property type="component" value="Unassembled WGS sequence"/>
</dbReference>
<dbReference type="EMBL" id="JZRB01000003">
    <property type="protein sequence ID" value="KJV37046.1"/>
    <property type="molecule type" value="Genomic_DNA"/>
</dbReference>
<keyword evidence="1" id="KW-0732">Signal</keyword>
<evidence type="ECO:0000313" key="3">
    <source>
        <dbReference type="Proteomes" id="UP000033651"/>
    </source>
</evidence>
<comment type="caution">
    <text evidence="2">The sequence shown here is derived from an EMBL/GenBank/DDBJ whole genome shotgun (WGS) entry which is preliminary data.</text>
</comment>
<evidence type="ECO:0008006" key="4">
    <source>
        <dbReference type="Google" id="ProtNLM"/>
    </source>
</evidence>
<feature type="signal peptide" evidence="1">
    <location>
        <begin position="1"/>
        <end position="20"/>
    </location>
</feature>
<reference evidence="2 3" key="1">
    <citation type="submission" date="2015-03" db="EMBL/GenBank/DDBJ databases">
        <title>Draft genome sequence of Luteibacter yeojuensis strain SU11.</title>
        <authorList>
            <person name="Sulaiman J."/>
            <person name="Priya K."/>
            <person name="Chan K.-G."/>
        </authorList>
    </citation>
    <scope>NUCLEOTIDE SEQUENCE [LARGE SCALE GENOMIC DNA]</scope>
    <source>
        <strain evidence="2 3">SU11</strain>
    </source>
</reference>
<feature type="chain" id="PRO_5002463464" description="Aspartyl protease" evidence="1">
    <location>
        <begin position="21"/>
        <end position="325"/>
    </location>
</feature>